<dbReference type="Gene3D" id="2.30.240.10">
    <property type="entry name" value="At5g01610-like"/>
    <property type="match status" value="1"/>
</dbReference>
<dbReference type="InterPro" id="IPR007493">
    <property type="entry name" value="DUF538"/>
</dbReference>
<protein>
    <submittedName>
        <fullName evidence="1">Uncharacterized protein</fullName>
    </submittedName>
</protein>
<dbReference type="PANTHER" id="PTHR31676">
    <property type="entry name" value="T31J12.3 PROTEIN-RELATED"/>
    <property type="match status" value="1"/>
</dbReference>
<reference evidence="1" key="1">
    <citation type="submission" date="2024-03" db="EMBL/GenBank/DDBJ databases">
        <title>WGS assembly of Saponaria officinalis var. Norfolk2.</title>
        <authorList>
            <person name="Jenkins J."/>
            <person name="Shu S."/>
            <person name="Grimwood J."/>
            <person name="Barry K."/>
            <person name="Goodstein D."/>
            <person name="Schmutz J."/>
            <person name="Leebens-Mack J."/>
            <person name="Osbourn A."/>
        </authorList>
    </citation>
    <scope>NUCLEOTIDE SEQUENCE [LARGE SCALE GENOMIC DNA]</scope>
    <source>
        <strain evidence="1">JIC</strain>
    </source>
</reference>
<dbReference type="Proteomes" id="UP001443914">
    <property type="component" value="Unassembled WGS sequence"/>
</dbReference>
<dbReference type="InterPro" id="IPR036758">
    <property type="entry name" value="At5g01610-like"/>
</dbReference>
<organism evidence="1 2">
    <name type="scientific">Saponaria officinalis</name>
    <name type="common">Common soapwort</name>
    <name type="synonym">Lychnis saponaria</name>
    <dbReference type="NCBI Taxonomy" id="3572"/>
    <lineage>
        <taxon>Eukaryota</taxon>
        <taxon>Viridiplantae</taxon>
        <taxon>Streptophyta</taxon>
        <taxon>Embryophyta</taxon>
        <taxon>Tracheophyta</taxon>
        <taxon>Spermatophyta</taxon>
        <taxon>Magnoliopsida</taxon>
        <taxon>eudicotyledons</taxon>
        <taxon>Gunneridae</taxon>
        <taxon>Pentapetalae</taxon>
        <taxon>Caryophyllales</taxon>
        <taxon>Caryophyllaceae</taxon>
        <taxon>Caryophylleae</taxon>
        <taxon>Saponaria</taxon>
    </lineage>
</organism>
<dbReference type="SUPFAM" id="SSF141562">
    <property type="entry name" value="At5g01610-like"/>
    <property type="match status" value="1"/>
</dbReference>
<evidence type="ECO:0000313" key="2">
    <source>
        <dbReference type="Proteomes" id="UP001443914"/>
    </source>
</evidence>
<name>A0AAW1J2U9_SAPOF</name>
<sequence length="149" mass="16909">MSVQFIENHRENAEVYTGADLCKQKSKELLSEINMPNGLLPMDDIQEVGYNRATGFVWLTQKKPVQHKFIKINKNVSYDSHVTAFVENHKMKKVHGVKAKELFIWVTLNEIYIGDSTPNEITFGTPTGISRSYPVAAFVEEEDKSSSSK</sequence>
<keyword evidence="2" id="KW-1185">Reference proteome</keyword>
<gene>
    <name evidence="1" type="ORF">RND81_08G014300</name>
</gene>
<proteinExistence type="predicted"/>
<comment type="caution">
    <text evidence="1">The sequence shown here is derived from an EMBL/GenBank/DDBJ whole genome shotgun (WGS) entry which is preliminary data.</text>
</comment>
<dbReference type="EMBL" id="JBDFQZ010000008">
    <property type="protein sequence ID" value="KAK9697090.1"/>
    <property type="molecule type" value="Genomic_DNA"/>
</dbReference>
<accession>A0AAW1J2U9</accession>
<dbReference type="Pfam" id="PF04398">
    <property type="entry name" value="DUF538"/>
    <property type="match status" value="1"/>
</dbReference>
<dbReference type="AlphaFoldDB" id="A0AAW1J2U9"/>
<dbReference type="PANTHER" id="PTHR31676:SF7">
    <property type="entry name" value="DUF538 DOMAIN-CONTAINING PROTEIN"/>
    <property type="match status" value="1"/>
</dbReference>
<evidence type="ECO:0000313" key="1">
    <source>
        <dbReference type="EMBL" id="KAK9697090.1"/>
    </source>
</evidence>